<dbReference type="InterPro" id="IPR037185">
    <property type="entry name" value="EmrE-like"/>
</dbReference>
<keyword evidence="1" id="KW-0812">Transmembrane</keyword>
<feature type="transmembrane region" description="Helical" evidence="1">
    <location>
        <begin position="129"/>
        <end position="152"/>
    </location>
</feature>
<accession>A0AAD1XGY9</accession>
<feature type="transmembrane region" description="Helical" evidence="1">
    <location>
        <begin position="73"/>
        <end position="91"/>
    </location>
</feature>
<feature type="transmembrane region" description="Helical" evidence="1">
    <location>
        <begin position="354"/>
        <end position="374"/>
    </location>
</feature>
<dbReference type="AlphaFoldDB" id="A0AAD1XGY9"/>
<keyword evidence="1" id="KW-1133">Transmembrane helix</keyword>
<reference evidence="2" key="1">
    <citation type="submission" date="2023-07" db="EMBL/GenBank/DDBJ databases">
        <authorList>
            <consortium name="AG Swart"/>
            <person name="Singh M."/>
            <person name="Singh A."/>
            <person name="Seah K."/>
            <person name="Emmerich C."/>
        </authorList>
    </citation>
    <scope>NUCLEOTIDE SEQUENCE</scope>
    <source>
        <strain evidence="2">DP1</strain>
    </source>
</reference>
<feature type="transmembrane region" description="Helical" evidence="1">
    <location>
        <begin position="164"/>
        <end position="184"/>
    </location>
</feature>
<comment type="caution">
    <text evidence="2">The sequence shown here is derived from an EMBL/GenBank/DDBJ whole genome shotgun (WGS) entry which is preliminary data.</text>
</comment>
<name>A0AAD1XGY9_EUPCR</name>
<evidence type="ECO:0008006" key="4">
    <source>
        <dbReference type="Google" id="ProtNLM"/>
    </source>
</evidence>
<dbReference type="EMBL" id="CAMPGE010013348">
    <property type="protein sequence ID" value="CAI2372086.1"/>
    <property type="molecule type" value="Genomic_DNA"/>
</dbReference>
<keyword evidence="1" id="KW-0472">Membrane</keyword>
<feature type="transmembrane region" description="Helical" evidence="1">
    <location>
        <begin position="196"/>
        <end position="216"/>
    </location>
</feature>
<keyword evidence="3" id="KW-1185">Reference proteome</keyword>
<feature type="transmembrane region" description="Helical" evidence="1">
    <location>
        <begin position="228"/>
        <end position="253"/>
    </location>
</feature>
<protein>
    <recommendedName>
        <fullName evidence="4">EamA domain-containing protein</fullName>
    </recommendedName>
</protein>
<dbReference type="SUPFAM" id="SSF103481">
    <property type="entry name" value="Multidrug resistance efflux transporter EmrE"/>
    <property type="match status" value="1"/>
</dbReference>
<dbReference type="Proteomes" id="UP001295684">
    <property type="component" value="Unassembled WGS sequence"/>
</dbReference>
<proteinExistence type="predicted"/>
<feature type="transmembrane region" description="Helical" evidence="1">
    <location>
        <begin position="297"/>
        <end position="318"/>
    </location>
</feature>
<evidence type="ECO:0000313" key="3">
    <source>
        <dbReference type="Proteomes" id="UP001295684"/>
    </source>
</evidence>
<gene>
    <name evidence="2" type="ORF">ECRASSUSDP1_LOCUS13413</name>
</gene>
<sequence>MNIHLYKHSRSDEETTYVNLEDKDNNLDQHLLPTPAKEASSQTKSIVFALLTGVFYALHNFTLGSLARMGYLARFNTGIGMVISAIIYYIYKFIMAKKNGEEFFNREESVFLDQKTNFAHGSRGRVEPWIVVGILVNNIFKIGGGLVVIIAFKMALESGLNQGIITSLFGMTPFLASLCFYCLFNEKLRISQVAGMMFMVGCIVCIGLGTTATKLNTKMSIHPESSNATAYICILLACICPVFFAIGGLIMRLMKVEFQTDPNDFTQVCYLWQAPVLVAGVIFGYTAGGFDFVLAEFMQMIAAGMLVSIGGAFFNIAISCGNAGVAYSLINVQVIIFSVLAAVFLQQIPSNIEMLAGTLGIIGSCIMSIGPSIVEKIQKSIKK</sequence>
<organism evidence="2 3">
    <name type="scientific">Euplotes crassus</name>
    <dbReference type="NCBI Taxonomy" id="5936"/>
    <lineage>
        <taxon>Eukaryota</taxon>
        <taxon>Sar</taxon>
        <taxon>Alveolata</taxon>
        <taxon>Ciliophora</taxon>
        <taxon>Intramacronucleata</taxon>
        <taxon>Spirotrichea</taxon>
        <taxon>Hypotrichia</taxon>
        <taxon>Euplotida</taxon>
        <taxon>Euplotidae</taxon>
        <taxon>Moneuplotes</taxon>
    </lineage>
</organism>
<feature type="transmembrane region" description="Helical" evidence="1">
    <location>
        <begin position="265"/>
        <end position="285"/>
    </location>
</feature>
<feature type="transmembrane region" description="Helical" evidence="1">
    <location>
        <begin position="46"/>
        <end position="67"/>
    </location>
</feature>
<feature type="transmembrane region" description="Helical" evidence="1">
    <location>
        <begin position="325"/>
        <end position="348"/>
    </location>
</feature>
<evidence type="ECO:0000256" key="1">
    <source>
        <dbReference type="SAM" id="Phobius"/>
    </source>
</evidence>
<evidence type="ECO:0000313" key="2">
    <source>
        <dbReference type="EMBL" id="CAI2372086.1"/>
    </source>
</evidence>